<dbReference type="Pfam" id="PF00814">
    <property type="entry name" value="TsaD"/>
    <property type="match status" value="1"/>
</dbReference>
<evidence type="ECO:0000313" key="2">
    <source>
        <dbReference type="EMBL" id="SVC79183.1"/>
    </source>
</evidence>
<protein>
    <recommendedName>
        <fullName evidence="1">Gcp-like domain-containing protein</fullName>
    </recommendedName>
</protein>
<dbReference type="EMBL" id="UINC01111171">
    <property type="protein sequence ID" value="SVC79183.1"/>
    <property type="molecule type" value="Genomic_DNA"/>
</dbReference>
<organism evidence="2">
    <name type="scientific">marine metagenome</name>
    <dbReference type="NCBI Taxonomy" id="408172"/>
    <lineage>
        <taxon>unclassified sequences</taxon>
        <taxon>metagenomes</taxon>
        <taxon>ecological metagenomes</taxon>
    </lineage>
</organism>
<dbReference type="InterPro" id="IPR043129">
    <property type="entry name" value="ATPase_NBD"/>
</dbReference>
<sequence>MTNLIIDASSDKIFLKIIASSKSYTNNYPNSKNNFEKLIILIQEFMNTKSISFDNLDNIYINRGPGSFSGIRNSLSVIKGINFTKKINYFCYSYFDLFETLEDDTYLILENISDSFYIKNLDQNKFEILNIDKLKNLQNKRLVFINLTDSSINKIKTYFPQSCEFLKINLEDIPNLCDKFKIKKNLINPLYIS</sequence>
<accession>A0A382Q0Q9</accession>
<dbReference type="SUPFAM" id="SSF53067">
    <property type="entry name" value="Actin-like ATPase domain"/>
    <property type="match status" value="1"/>
</dbReference>
<gene>
    <name evidence="2" type="ORF">METZ01_LOCUS332037</name>
</gene>
<dbReference type="Gene3D" id="3.30.420.40">
    <property type="match status" value="1"/>
</dbReference>
<dbReference type="AlphaFoldDB" id="A0A382Q0Q9"/>
<proteinExistence type="predicted"/>
<name>A0A382Q0Q9_9ZZZZ</name>
<dbReference type="InterPro" id="IPR000905">
    <property type="entry name" value="Gcp-like_dom"/>
</dbReference>
<reference evidence="2" key="1">
    <citation type="submission" date="2018-05" db="EMBL/GenBank/DDBJ databases">
        <authorList>
            <person name="Lanie J.A."/>
            <person name="Ng W.-L."/>
            <person name="Kazmierczak K.M."/>
            <person name="Andrzejewski T.M."/>
            <person name="Davidsen T.M."/>
            <person name="Wayne K.J."/>
            <person name="Tettelin H."/>
            <person name="Glass J.I."/>
            <person name="Rusch D."/>
            <person name="Podicherti R."/>
            <person name="Tsui H.-C.T."/>
            <person name="Winkler M.E."/>
        </authorList>
    </citation>
    <scope>NUCLEOTIDE SEQUENCE</scope>
</reference>
<feature type="domain" description="Gcp-like" evidence="1">
    <location>
        <begin position="31"/>
        <end position="87"/>
    </location>
</feature>
<evidence type="ECO:0000259" key="1">
    <source>
        <dbReference type="Pfam" id="PF00814"/>
    </source>
</evidence>
<dbReference type="Gene3D" id="3.30.420.200">
    <property type="match status" value="1"/>
</dbReference>